<evidence type="ECO:0000313" key="6">
    <source>
        <dbReference type="Proteomes" id="UP000193017"/>
    </source>
</evidence>
<dbReference type="InterPro" id="IPR035068">
    <property type="entry name" value="TldD/PmbA_N"/>
</dbReference>
<dbReference type="InterPro" id="IPR045569">
    <property type="entry name" value="Metalloprtase-TldD/E_C"/>
</dbReference>
<dbReference type="OrthoDB" id="9803618at2"/>
<dbReference type="Pfam" id="PF19290">
    <property type="entry name" value="PmbA_TldD_2nd"/>
    <property type="match status" value="1"/>
</dbReference>
<organism evidence="5 6">
    <name type="scientific">Paracoccus contaminans</name>
    <dbReference type="NCBI Taxonomy" id="1945662"/>
    <lineage>
        <taxon>Bacteria</taxon>
        <taxon>Pseudomonadati</taxon>
        <taxon>Pseudomonadota</taxon>
        <taxon>Alphaproteobacteria</taxon>
        <taxon>Rhodobacterales</taxon>
        <taxon>Paracoccaceae</taxon>
        <taxon>Paracoccus</taxon>
    </lineage>
</organism>
<dbReference type="SUPFAM" id="SSF111283">
    <property type="entry name" value="Putative modulator of DNA gyrase, PmbA/TldD"/>
    <property type="match status" value="1"/>
</dbReference>
<dbReference type="PANTHER" id="PTHR43421:SF1">
    <property type="entry name" value="METALLOPROTEASE PMBA"/>
    <property type="match status" value="1"/>
</dbReference>
<protein>
    <submittedName>
        <fullName evidence="5">Modulator protein</fullName>
    </submittedName>
</protein>
<dbReference type="KEGG" id="pcon:B0A89_06335"/>
<feature type="domain" description="Metalloprotease TldD/E C-terminal" evidence="3">
    <location>
        <begin position="235"/>
        <end position="451"/>
    </location>
</feature>
<dbReference type="Gene3D" id="3.30.2290.10">
    <property type="entry name" value="PmbA/TldD superfamily"/>
    <property type="match status" value="1"/>
</dbReference>
<evidence type="ECO:0000259" key="3">
    <source>
        <dbReference type="Pfam" id="PF19289"/>
    </source>
</evidence>
<dbReference type="InterPro" id="IPR045570">
    <property type="entry name" value="Metalloprtase-TldD/E_cen_dom"/>
</dbReference>
<dbReference type="PANTHER" id="PTHR43421">
    <property type="entry name" value="METALLOPROTEASE PMBA"/>
    <property type="match status" value="1"/>
</dbReference>
<feature type="domain" description="Metalloprotease TldD/E N-terminal" evidence="2">
    <location>
        <begin position="28"/>
        <end position="92"/>
    </location>
</feature>
<comment type="similarity">
    <text evidence="1">Belongs to the peptidase U62 family.</text>
</comment>
<evidence type="ECO:0000256" key="1">
    <source>
        <dbReference type="ARBA" id="ARBA00005836"/>
    </source>
</evidence>
<dbReference type="InterPro" id="IPR047657">
    <property type="entry name" value="PmbA"/>
</dbReference>
<name>A0A1W6CWP5_9RHOB</name>
<evidence type="ECO:0000259" key="4">
    <source>
        <dbReference type="Pfam" id="PF19290"/>
    </source>
</evidence>
<reference evidence="5 6" key="1">
    <citation type="submission" date="2017-03" db="EMBL/GenBank/DDBJ databases">
        <title>Genome sequence of Paracoccus contaminans isolated from a water microcosm.</title>
        <authorList>
            <person name="Aurass P."/>
            <person name="Karste S."/>
            <person name="Trost E."/>
            <person name="Glaeser S.P."/>
            <person name="Kaempfer P."/>
            <person name="Flieger A."/>
        </authorList>
    </citation>
    <scope>NUCLEOTIDE SEQUENCE [LARGE SCALE GENOMIC DNA]</scope>
    <source>
        <strain evidence="6">RKI 16-01929T\LMG 29738T\CCM 8701T\CIP 111112T</strain>
    </source>
</reference>
<evidence type="ECO:0000313" key="5">
    <source>
        <dbReference type="EMBL" id="ARJ69303.1"/>
    </source>
</evidence>
<dbReference type="Pfam" id="PF19289">
    <property type="entry name" value="PmbA_TldD_3rd"/>
    <property type="match status" value="1"/>
</dbReference>
<dbReference type="RefSeq" id="WP_085377419.1">
    <property type="nucleotide sequence ID" value="NZ_CP020612.1"/>
</dbReference>
<dbReference type="EMBL" id="CP020612">
    <property type="protein sequence ID" value="ARJ69303.1"/>
    <property type="molecule type" value="Genomic_DNA"/>
</dbReference>
<sequence>MADRDAADLSQLTAALLDAARKAGATEADAVAVAGESLSVDVRGGALEHADRAAAVEIGLRVLIGGRQACVSASDRSARTIAEMAERAVAMAREAPVDDMIGLADPAELSPQRDALGLDLDDGLAAPQPEALLDLALRAEAAALAVDGVRMAESAGASAMHRRLWMAGTNGFSGGYGRSSHGISAVAITGEGTGMERDWASESRVWQDDLPAPEEIGRRAGERAVARRGARKPPTGAFPILYDERVAATLIAHLLSAVNGTAVARGASWLLGELGNPVLPAGMDLIEDPRLPRHPSSRPFDGEGLPTARRAVVSDGVLAGWTLDLATGRKLGMRSTASAVRGTSAPPSPGVSNMILTAGSASPAELIRDMGRGLVVTSMLGASINPTTGDYSRGAAGFWVENGQLAYPVNECTIAGNLRDMLMRMTPANDLPDWRTHRVPSLLVEGMTVAGQ</sequence>
<dbReference type="Pfam" id="PF01523">
    <property type="entry name" value="PmbA_TldD_1st"/>
    <property type="match status" value="1"/>
</dbReference>
<dbReference type="Proteomes" id="UP000193017">
    <property type="component" value="Chromosome"/>
</dbReference>
<proteinExistence type="inferred from homology"/>
<dbReference type="GO" id="GO:0008237">
    <property type="term" value="F:metallopeptidase activity"/>
    <property type="evidence" value="ECO:0007669"/>
    <property type="project" value="InterPro"/>
</dbReference>
<gene>
    <name evidence="5" type="ORF">B0A89_06335</name>
</gene>
<feature type="domain" description="Metalloprotease TldD/E central" evidence="4">
    <location>
        <begin position="125"/>
        <end position="227"/>
    </location>
</feature>
<keyword evidence="6" id="KW-1185">Reference proteome</keyword>
<dbReference type="GO" id="GO:0006508">
    <property type="term" value="P:proteolysis"/>
    <property type="evidence" value="ECO:0007669"/>
    <property type="project" value="InterPro"/>
</dbReference>
<evidence type="ECO:0000259" key="2">
    <source>
        <dbReference type="Pfam" id="PF01523"/>
    </source>
</evidence>
<dbReference type="STRING" id="1945662.B0A89_06335"/>
<dbReference type="InterPro" id="IPR036059">
    <property type="entry name" value="TldD/PmbA_sf"/>
</dbReference>
<dbReference type="AlphaFoldDB" id="A0A1W6CWP5"/>
<accession>A0A1W6CWP5</accession>
<dbReference type="GO" id="GO:0005829">
    <property type="term" value="C:cytosol"/>
    <property type="evidence" value="ECO:0007669"/>
    <property type="project" value="TreeGrafter"/>
</dbReference>
<dbReference type="InterPro" id="IPR002510">
    <property type="entry name" value="Metalloprtase-TldD/E_N"/>
</dbReference>